<proteinExistence type="predicted"/>
<dbReference type="EMBL" id="JABSTR010000001">
    <property type="protein sequence ID" value="KAH9361429.1"/>
    <property type="molecule type" value="Genomic_DNA"/>
</dbReference>
<comment type="caution">
    <text evidence="3">The sequence shown here is derived from an EMBL/GenBank/DDBJ whole genome shotgun (WGS) entry which is preliminary data.</text>
</comment>
<dbReference type="OrthoDB" id="10006435at2759"/>
<dbReference type="InterPro" id="IPR052728">
    <property type="entry name" value="O2_lipid_transport_reg"/>
</dbReference>
<dbReference type="PANTHER" id="PTHR11161:SF0">
    <property type="entry name" value="O-ACYLTRANSFERASE LIKE PROTEIN"/>
    <property type="match status" value="1"/>
</dbReference>
<evidence type="ECO:0008006" key="5">
    <source>
        <dbReference type="Google" id="ProtNLM"/>
    </source>
</evidence>
<dbReference type="AlphaFoldDB" id="A0A9J6FEP7"/>
<feature type="transmembrane region" description="Helical" evidence="1">
    <location>
        <begin position="81"/>
        <end position="99"/>
    </location>
</feature>
<evidence type="ECO:0000313" key="4">
    <source>
        <dbReference type="Proteomes" id="UP000821853"/>
    </source>
</evidence>
<organism evidence="3 4">
    <name type="scientific">Haemaphysalis longicornis</name>
    <name type="common">Bush tick</name>
    <dbReference type="NCBI Taxonomy" id="44386"/>
    <lineage>
        <taxon>Eukaryota</taxon>
        <taxon>Metazoa</taxon>
        <taxon>Ecdysozoa</taxon>
        <taxon>Arthropoda</taxon>
        <taxon>Chelicerata</taxon>
        <taxon>Arachnida</taxon>
        <taxon>Acari</taxon>
        <taxon>Parasitiformes</taxon>
        <taxon>Ixodida</taxon>
        <taxon>Ixodoidea</taxon>
        <taxon>Ixodidae</taxon>
        <taxon>Haemaphysalinae</taxon>
        <taxon>Haemaphysalis</taxon>
    </lineage>
</organism>
<dbReference type="Proteomes" id="UP000821853">
    <property type="component" value="Chromosome 1"/>
</dbReference>
<accession>A0A9J6FEP7</accession>
<gene>
    <name evidence="3" type="ORF">HPB48_003897</name>
</gene>
<feature type="signal peptide" evidence="2">
    <location>
        <begin position="1"/>
        <end position="20"/>
    </location>
</feature>
<keyword evidence="1" id="KW-0472">Membrane</keyword>
<protein>
    <recommendedName>
        <fullName evidence="5">Acyltransferase 3 domain-containing protein</fullName>
    </recommendedName>
</protein>
<name>A0A9J6FEP7_HAELO</name>
<keyword evidence="1" id="KW-0812">Transmembrane</keyword>
<keyword evidence="4" id="KW-1185">Reference proteome</keyword>
<evidence type="ECO:0000313" key="3">
    <source>
        <dbReference type="EMBL" id="KAH9361429.1"/>
    </source>
</evidence>
<keyword evidence="1" id="KW-1133">Transmembrane helix</keyword>
<evidence type="ECO:0000256" key="2">
    <source>
        <dbReference type="SAM" id="SignalP"/>
    </source>
</evidence>
<reference evidence="3 4" key="1">
    <citation type="journal article" date="2020" name="Cell">
        <title>Large-Scale Comparative Analyses of Tick Genomes Elucidate Their Genetic Diversity and Vector Capacities.</title>
        <authorList>
            <consortium name="Tick Genome and Microbiome Consortium (TIGMIC)"/>
            <person name="Jia N."/>
            <person name="Wang J."/>
            <person name="Shi W."/>
            <person name="Du L."/>
            <person name="Sun Y."/>
            <person name="Zhan W."/>
            <person name="Jiang J.F."/>
            <person name="Wang Q."/>
            <person name="Zhang B."/>
            <person name="Ji P."/>
            <person name="Bell-Sakyi L."/>
            <person name="Cui X.M."/>
            <person name="Yuan T.T."/>
            <person name="Jiang B.G."/>
            <person name="Yang W.F."/>
            <person name="Lam T.T."/>
            <person name="Chang Q.C."/>
            <person name="Ding S.J."/>
            <person name="Wang X.J."/>
            <person name="Zhu J.G."/>
            <person name="Ruan X.D."/>
            <person name="Zhao L."/>
            <person name="Wei J.T."/>
            <person name="Ye R.Z."/>
            <person name="Que T.C."/>
            <person name="Du C.H."/>
            <person name="Zhou Y.H."/>
            <person name="Cheng J.X."/>
            <person name="Dai P.F."/>
            <person name="Guo W.B."/>
            <person name="Han X.H."/>
            <person name="Huang E.J."/>
            <person name="Li L.F."/>
            <person name="Wei W."/>
            <person name="Gao Y.C."/>
            <person name="Liu J.Z."/>
            <person name="Shao H.Z."/>
            <person name="Wang X."/>
            <person name="Wang C.C."/>
            <person name="Yang T.C."/>
            <person name="Huo Q.B."/>
            <person name="Li W."/>
            <person name="Chen H.Y."/>
            <person name="Chen S.E."/>
            <person name="Zhou L.G."/>
            <person name="Ni X.B."/>
            <person name="Tian J.H."/>
            <person name="Sheng Y."/>
            <person name="Liu T."/>
            <person name="Pan Y.S."/>
            <person name="Xia L.Y."/>
            <person name="Li J."/>
            <person name="Zhao F."/>
            <person name="Cao W.C."/>
        </authorList>
    </citation>
    <scope>NUCLEOTIDE SEQUENCE [LARGE SCALE GENOMIC DNA]</scope>
    <source>
        <strain evidence="3">HaeL-2018</strain>
    </source>
</reference>
<dbReference type="VEuPathDB" id="VectorBase:HLOH_060768"/>
<dbReference type="PANTHER" id="PTHR11161">
    <property type="entry name" value="O-ACYLTRANSFERASE"/>
    <property type="match status" value="1"/>
</dbReference>
<sequence>MFVVGVWLLFPLFITGPLFSEYKDVLFGQCEKNWWRVLLHVNNWVPFFEMCLGHLWYVSVDWQIYASLWIVPIVILRHKKLGFALLILVVLATSAMVAIQTRLYDYGPTAIYTDSNINSPERRDWLKKRVATVVLFTSNNSFGLV</sequence>
<feature type="chain" id="PRO_5039914580" description="Acyltransferase 3 domain-containing protein" evidence="2">
    <location>
        <begin position="21"/>
        <end position="145"/>
    </location>
</feature>
<evidence type="ECO:0000256" key="1">
    <source>
        <dbReference type="SAM" id="Phobius"/>
    </source>
</evidence>
<keyword evidence="2" id="KW-0732">Signal</keyword>